<dbReference type="InterPro" id="IPR012442">
    <property type="entry name" value="DUF1645_plant"/>
</dbReference>
<feature type="compositionally biased region" description="Basic and acidic residues" evidence="1">
    <location>
        <begin position="227"/>
        <end position="236"/>
    </location>
</feature>
<dbReference type="PANTHER" id="PTHR33095">
    <property type="entry name" value="OS07G0619500 PROTEIN"/>
    <property type="match status" value="1"/>
</dbReference>
<evidence type="ECO:0000313" key="2">
    <source>
        <dbReference type="EMBL" id="GAA0172965.1"/>
    </source>
</evidence>
<dbReference type="Proteomes" id="UP001454036">
    <property type="component" value="Unassembled WGS sequence"/>
</dbReference>
<comment type="caution">
    <text evidence="2">The sequence shown here is derived from an EMBL/GenBank/DDBJ whole genome shotgun (WGS) entry which is preliminary data.</text>
</comment>
<evidence type="ECO:0000313" key="3">
    <source>
        <dbReference type="Proteomes" id="UP001454036"/>
    </source>
</evidence>
<dbReference type="AlphaFoldDB" id="A0AAV3RAR8"/>
<sequence>MQSDHDQWICPSFNSYSGNNNLAEIASKVASEGDGDVQFGHDSLLPGIAENYYQNVDDEEDDFEFSLVLTDEFEVSGEKMLFGTKSQSPIFPIFNRDFLNNIYLEDREQNVGNSHMNFNIPSSSSSDHKYEQLFSPDMIKVSLSKLFIEEHKDHEPPSSSSSEADEVESIPPGRYCVWKPKAAPPSPSTCNKSKSTGFGSKRWKLRDLLRRSNSEGKDSFIFLTPKRKEEKNESKKKLSNVAKGKKSTTTTTSSPTRRMLYSPANRDVMRGNESPTRSPKSTKANGEMPKRKSYLPYRQDLVGFFTTVNSIGRNFSPL</sequence>
<feature type="compositionally biased region" description="Low complexity" evidence="1">
    <location>
        <begin position="247"/>
        <end position="256"/>
    </location>
</feature>
<proteinExistence type="predicted"/>
<dbReference type="Pfam" id="PF07816">
    <property type="entry name" value="DUF1645"/>
    <property type="match status" value="1"/>
</dbReference>
<feature type="region of interest" description="Disordered" evidence="1">
    <location>
        <begin position="227"/>
        <end position="293"/>
    </location>
</feature>
<keyword evidence="3" id="KW-1185">Reference proteome</keyword>
<feature type="compositionally biased region" description="Polar residues" evidence="1">
    <location>
        <begin position="273"/>
        <end position="284"/>
    </location>
</feature>
<name>A0AAV3RAR8_LITER</name>
<dbReference type="PANTHER" id="PTHR33095:SF127">
    <property type="entry name" value="OS05G0578100 PROTEIN"/>
    <property type="match status" value="1"/>
</dbReference>
<accession>A0AAV3RAR8</accession>
<dbReference type="EMBL" id="BAABME010008382">
    <property type="protein sequence ID" value="GAA0172965.1"/>
    <property type="molecule type" value="Genomic_DNA"/>
</dbReference>
<organism evidence="2 3">
    <name type="scientific">Lithospermum erythrorhizon</name>
    <name type="common">Purple gromwell</name>
    <name type="synonym">Lithospermum officinale var. erythrorhizon</name>
    <dbReference type="NCBI Taxonomy" id="34254"/>
    <lineage>
        <taxon>Eukaryota</taxon>
        <taxon>Viridiplantae</taxon>
        <taxon>Streptophyta</taxon>
        <taxon>Embryophyta</taxon>
        <taxon>Tracheophyta</taxon>
        <taxon>Spermatophyta</taxon>
        <taxon>Magnoliopsida</taxon>
        <taxon>eudicotyledons</taxon>
        <taxon>Gunneridae</taxon>
        <taxon>Pentapetalae</taxon>
        <taxon>asterids</taxon>
        <taxon>lamiids</taxon>
        <taxon>Boraginales</taxon>
        <taxon>Boraginaceae</taxon>
        <taxon>Boraginoideae</taxon>
        <taxon>Lithospermeae</taxon>
        <taxon>Lithospermum</taxon>
    </lineage>
</organism>
<protein>
    <submittedName>
        <fullName evidence="2">Uncharacterized protein</fullName>
    </submittedName>
</protein>
<reference evidence="2 3" key="1">
    <citation type="submission" date="2024-01" db="EMBL/GenBank/DDBJ databases">
        <title>The complete chloroplast genome sequence of Lithospermum erythrorhizon: insights into the phylogenetic relationship among Boraginaceae species and the maternal lineages of purple gromwells.</title>
        <authorList>
            <person name="Okada T."/>
            <person name="Watanabe K."/>
        </authorList>
    </citation>
    <scope>NUCLEOTIDE SEQUENCE [LARGE SCALE GENOMIC DNA]</scope>
</reference>
<evidence type="ECO:0000256" key="1">
    <source>
        <dbReference type="SAM" id="MobiDB-lite"/>
    </source>
</evidence>
<gene>
    <name evidence="2" type="ORF">LIER_26682</name>
</gene>